<evidence type="ECO:0000256" key="6">
    <source>
        <dbReference type="ARBA" id="ARBA00023136"/>
    </source>
</evidence>
<keyword evidence="10" id="KW-0961">Cell wall biogenesis/degradation</keyword>
<protein>
    <recommendedName>
        <fullName evidence="12">chitin deacetylase</fullName>
        <ecNumber evidence="12">3.5.1.41</ecNumber>
    </recommendedName>
</protein>
<name>A0A9P5Q029_9AGAR</name>
<dbReference type="GO" id="GO:0004099">
    <property type="term" value="F:chitin deacetylase activity"/>
    <property type="evidence" value="ECO:0007669"/>
    <property type="project" value="UniProtKB-EC"/>
</dbReference>
<keyword evidence="15" id="KW-0732">Signal</keyword>
<proteinExistence type="predicted"/>
<feature type="region of interest" description="Disordered" evidence="14">
    <location>
        <begin position="378"/>
        <end position="409"/>
    </location>
</feature>
<evidence type="ECO:0000256" key="9">
    <source>
        <dbReference type="ARBA" id="ARBA00023288"/>
    </source>
</evidence>
<keyword evidence="4" id="KW-0336">GPI-anchor</keyword>
<comment type="catalytic activity">
    <reaction evidence="13">
        <text>[(1-&gt;4)-N-acetyl-beta-D-glucosaminyl](n) + n H2O = chitosan + n acetate</text>
        <dbReference type="Rhea" id="RHEA:10464"/>
        <dbReference type="Rhea" id="RHEA-COMP:9593"/>
        <dbReference type="Rhea" id="RHEA-COMP:9597"/>
        <dbReference type="ChEBI" id="CHEBI:15377"/>
        <dbReference type="ChEBI" id="CHEBI:17029"/>
        <dbReference type="ChEBI" id="CHEBI:30089"/>
        <dbReference type="ChEBI" id="CHEBI:57704"/>
        <dbReference type="EC" id="3.5.1.41"/>
    </reaction>
    <physiologicalReaction direction="left-to-right" evidence="13">
        <dbReference type="Rhea" id="RHEA:10465"/>
    </physiologicalReaction>
</comment>
<dbReference type="GO" id="GO:0005886">
    <property type="term" value="C:plasma membrane"/>
    <property type="evidence" value="ECO:0007669"/>
    <property type="project" value="UniProtKB-SubCell"/>
</dbReference>
<dbReference type="GO" id="GO:0006032">
    <property type="term" value="P:chitin catabolic process"/>
    <property type="evidence" value="ECO:0007669"/>
    <property type="project" value="UniProtKB-KW"/>
</dbReference>
<evidence type="ECO:0000256" key="1">
    <source>
        <dbReference type="ARBA" id="ARBA00001941"/>
    </source>
</evidence>
<keyword evidence="17" id="KW-0378">Hydrolase</keyword>
<comment type="cofactor">
    <cofactor evidence="1">
        <name>Co(2+)</name>
        <dbReference type="ChEBI" id="CHEBI:48828"/>
    </cofactor>
</comment>
<comment type="subcellular location">
    <subcellularLocation>
        <location evidence="2">Cell membrane</location>
        <topology evidence="2">Lipid-anchor</topology>
        <topology evidence="2">GPI-anchor</topology>
    </subcellularLocation>
</comment>
<accession>A0A9P5Q029</accession>
<keyword evidence="5" id="KW-0146">Chitin degradation</keyword>
<evidence type="ECO:0000256" key="2">
    <source>
        <dbReference type="ARBA" id="ARBA00004609"/>
    </source>
</evidence>
<keyword evidence="6" id="KW-0472">Membrane</keyword>
<dbReference type="Gene3D" id="3.20.20.370">
    <property type="entry name" value="Glycoside hydrolase/deacetylase"/>
    <property type="match status" value="1"/>
</dbReference>
<dbReference type="AlphaFoldDB" id="A0A9P5Q029"/>
<evidence type="ECO:0000256" key="3">
    <source>
        <dbReference type="ARBA" id="ARBA00022475"/>
    </source>
</evidence>
<dbReference type="InterPro" id="IPR002509">
    <property type="entry name" value="NODB_dom"/>
</dbReference>
<evidence type="ECO:0000259" key="16">
    <source>
        <dbReference type="PROSITE" id="PS51677"/>
    </source>
</evidence>
<dbReference type="EC" id="3.5.1.41" evidence="12"/>
<dbReference type="PANTHER" id="PTHR10587:SF135">
    <property type="entry name" value="CHITIN DEACETYLASE 3"/>
    <property type="match status" value="1"/>
</dbReference>
<feature type="chain" id="PRO_5040458452" description="chitin deacetylase" evidence="15">
    <location>
        <begin position="23"/>
        <end position="434"/>
    </location>
</feature>
<evidence type="ECO:0000256" key="4">
    <source>
        <dbReference type="ARBA" id="ARBA00022622"/>
    </source>
</evidence>
<dbReference type="EMBL" id="JADNRY010000008">
    <property type="protein sequence ID" value="KAF9075809.1"/>
    <property type="molecule type" value="Genomic_DNA"/>
</dbReference>
<sequence>MFLSFLPAAFILCSVFARPAVSKSIAQDLHERHEDTNNQRLPASEWYHPRDHFARQLFRRDTTTDAATYPEVAWSAAYPQSTPDTSQLPAKWTAALQSAMAAGKIPNIPQSTSPSPNTNPVYPDGYDPTTLPVCSGTYKCKIATDTWDAPDNCLGVGFDDGPTPASPPLLDFLQSNNQTATHFMIGTNIIANHESFTRSVLLGNDIAVHTWTHPYMTTLSNEDVLAQLGWTMQVIHDSTGGRVPRFWRPPYGDTDARVSAIAREVFGMDAIIWNQDTEDWSLTTGGTTLEAISSSMNTWLTGPKSPGLIILEHELSDQSVQAFKSAYPVMKSNNWKLVSVAQLVGEHGPYQNALSINKGNVATADIIDSKLMSMNTSASTSMSTSTTTSSSSPNSTSSSASDNTAPKNSASLSWDGMTVRTFAVYCAVVCACFI</sequence>
<evidence type="ECO:0000313" key="18">
    <source>
        <dbReference type="Proteomes" id="UP000772434"/>
    </source>
</evidence>
<keyword evidence="7" id="KW-0119">Carbohydrate metabolism</keyword>
<dbReference type="SUPFAM" id="SSF88713">
    <property type="entry name" value="Glycoside hydrolase/deacetylase"/>
    <property type="match status" value="1"/>
</dbReference>
<evidence type="ECO:0000256" key="10">
    <source>
        <dbReference type="ARBA" id="ARBA00023316"/>
    </source>
</evidence>
<reference evidence="17" key="1">
    <citation type="submission" date="2020-11" db="EMBL/GenBank/DDBJ databases">
        <authorList>
            <consortium name="DOE Joint Genome Institute"/>
            <person name="Ahrendt S."/>
            <person name="Riley R."/>
            <person name="Andreopoulos W."/>
            <person name="Labutti K."/>
            <person name="Pangilinan J."/>
            <person name="Ruiz-Duenas F.J."/>
            <person name="Barrasa J.M."/>
            <person name="Sanchez-Garcia M."/>
            <person name="Camarero S."/>
            <person name="Miyauchi S."/>
            <person name="Serrano A."/>
            <person name="Linde D."/>
            <person name="Babiker R."/>
            <person name="Drula E."/>
            <person name="Ayuso-Fernandez I."/>
            <person name="Pacheco R."/>
            <person name="Padilla G."/>
            <person name="Ferreira P."/>
            <person name="Barriuso J."/>
            <person name="Kellner H."/>
            <person name="Castanera R."/>
            <person name="Alfaro M."/>
            <person name="Ramirez L."/>
            <person name="Pisabarro A.G."/>
            <person name="Kuo A."/>
            <person name="Tritt A."/>
            <person name="Lipzen A."/>
            <person name="He G."/>
            <person name="Yan M."/>
            <person name="Ng V."/>
            <person name="Cullen D."/>
            <person name="Martin F."/>
            <person name="Rosso M.-N."/>
            <person name="Henrissat B."/>
            <person name="Hibbett D."/>
            <person name="Martinez A.T."/>
            <person name="Grigoriev I.V."/>
        </authorList>
    </citation>
    <scope>NUCLEOTIDE SEQUENCE</scope>
    <source>
        <strain evidence="17">AH 40177</strain>
    </source>
</reference>
<organism evidence="17 18">
    <name type="scientific">Rhodocollybia butyracea</name>
    <dbReference type="NCBI Taxonomy" id="206335"/>
    <lineage>
        <taxon>Eukaryota</taxon>
        <taxon>Fungi</taxon>
        <taxon>Dikarya</taxon>
        <taxon>Basidiomycota</taxon>
        <taxon>Agaricomycotina</taxon>
        <taxon>Agaricomycetes</taxon>
        <taxon>Agaricomycetidae</taxon>
        <taxon>Agaricales</taxon>
        <taxon>Marasmiineae</taxon>
        <taxon>Omphalotaceae</taxon>
        <taxon>Rhodocollybia</taxon>
    </lineage>
</organism>
<dbReference type="OrthoDB" id="407355at2759"/>
<dbReference type="GO" id="GO:0009272">
    <property type="term" value="P:fungal-type cell wall biogenesis"/>
    <property type="evidence" value="ECO:0007669"/>
    <property type="project" value="UniProtKB-ARBA"/>
</dbReference>
<comment type="caution">
    <text evidence="17">The sequence shown here is derived from an EMBL/GenBank/DDBJ whole genome shotgun (WGS) entry which is preliminary data.</text>
</comment>
<evidence type="ECO:0000256" key="5">
    <source>
        <dbReference type="ARBA" id="ARBA00023024"/>
    </source>
</evidence>
<dbReference type="Proteomes" id="UP000772434">
    <property type="component" value="Unassembled WGS sequence"/>
</dbReference>
<keyword evidence="4" id="KW-0325">Glycoprotein</keyword>
<evidence type="ECO:0000256" key="7">
    <source>
        <dbReference type="ARBA" id="ARBA00023277"/>
    </source>
</evidence>
<evidence type="ECO:0000256" key="11">
    <source>
        <dbReference type="ARBA" id="ARBA00023326"/>
    </source>
</evidence>
<dbReference type="GO" id="GO:0000272">
    <property type="term" value="P:polysaccharide catabolic process"/>
    <property type="evidence" value="ECO:0007669"/>
    <property type="project" value="UniProtKB-KW"/>
</dbReference>
<evidence type="ECO:0000313" key="17">
    <source>
        <dbReference type="EMBL" id="KAF9075809.1"/>
    </source>
</evidence>
<dbReference type="Pfam" id="PF01522">
    <property type="entry name" value="Polysacc_deac_1"/>
    <property type="match status" value="1"/>
</dbReference>
<feature type="signal peptide" evidence="15">
    <location>
        <begin position="1"/>
        <end position="22"/>
    </location>
</feature>
<evidence type="ECO:0000256" key="12">
    <source>
        <dbReference type="ARBA" id="ARBA00024056"/>
    </source>
</evidence>
<keyword evidence="9" id="KW-0449">Lipoprotein</keyword>
<dbReference type="GO" id="GO:0071555">
    <property type="term" value="P:cell wall organization"/>
    <property type="evidence" value="ECO:0007669"/>
    <property type="project" value="UniProtKB-KW"/>
</dbReference>
<feature type="domain" description="NodB homology" evidence="16">
    <location>
        <begin position="152"/>
        <end position="338"/>
    </location>
</feature>
<dbReference type="InterPro" id="IPR050248">
    <property type="entry name" value="Polysacc_deacetylase_ArnD"/>
</dbReference>
<dbReference type="PANTHER" id="PTHR10587">
    <property type="entry name" value="GLYCOSYL TRANSFERASE-RELATED"/>
    <property type="match status" value="1"/>
</dbReference>
<dbReference type="GO" id="GO:0098552">
    <property type="term" value="C:side of membrane"/>
    <property type="evidence" value="ECO:0007669"/>
    <property type="project" value="UniProtKB-KW"/>
</dbReference>
<evidence type="ECO:0000256" key="13">
    <source>
        <dbReference type="ARBA" id="ARBA00048494"/>
    </source>
</evidence>
<dbReference type="PROSITE" id="PS51677">
    <property type="entry name" value="NODB"/>
    <property type="match status" value="1"/>
</dbReference>
<dbReference type="InterPro" id="IPR011330">
    <property type="entry name" value="Glyco_hydro/deAcase_b/a-brl"/>
</dbReference>
<evidence type="ECO:0000256" key="14">
    <source>
        <dbReference type="SAM" id="MobiDB-lite"/>
    </source>
</evidence>
<feature type="compositionally biased region" description="Low complexity" evidence="14">
    <location>
        <begin position="378"/>
        <end position="405"/>
    </location>
</feature>
<keyword evidence="3" id="KW-1003">Cell membrane</keyword>
<keyword evidence="8" id="KW-0170">Cobalt</keyword>
<evidence type="ECO:0000256" key="15">
    <source>
        <dbReference type="SAM" id="SignalP"/>
    </source>
</evidence>
<keyword evidence="11" id="KW-0624">Polysaccharide degradation</keyword>
<keyword evidence="18" id="KW-1185">Reference proteome</keyword>
<evidence type="ECO:0000256" key="8">
    <source>
        <dbReference type="ARBA" id="ARBA00023285"/>
    </source>
</evidence>
<gene>
    <name evidence="17" type="ORF">BDP27DRAFT_1414978</name>
</gene>